<dbReference type="PANTHER" id="PTHR33877">
    <property type="entry name" value="SLL1193 PROTEIN"/>
    <property type="match status" value="1"/>
</dbReference>
<evidence type="ECO:0000313" key="2">
    <source>
        <dbReference type="EMBL" id="NEB92435.1"/>
    </source>
</evidence>
<keyword evidence="2" id="KW-0378">Hydrolase</keyword>
<dbReference type="Gene3D" id="1.10.30.50">
    <property type="match status" value="1"/>
</dbReference>
<dbReference type="InterPro" id="IPR052892">
    <property type="entry name" value="NA-targeting_endonuclease"/>
</dbReference>
<feature type="domain" description="HNH" evidence="1">
    <location>
        <begin position="35"/>
        <end position="68"/>
    </location>
</feature>
<comment type="caution">
    <text evidence="2">The sequence shown here is derived from an EMBL/GenBank/DDBJ whole genome shotgun (WGS) entry which is preliminary data.</text>
</comment>
<dbReference type="GO" id="GO:0003676">
    <property type="term" value="F:nucleic acid binding"/>
    <property type="evidence" value="ECO:0007669"/>
    <property type="project" value="InterPro"/>
</dbReference>
<evidence type="ECO:0000313" key="3">
    <source>
        <dbReference type="Proteomes" id="UP000470520"/>
    </source>
</evidence>
<accession>A0A7K3QRH9</accession>
<dbReference type="Pfam" id="PF01844">
    <property type="entry name" value="HNH"/>
    <property type="match status" value="1"/>
</dbReference>
<gene>
    <name evidence="2" type="ORF">G3I21_12020</name>
</gene>
<dbReference type="GO" id="GO:0008270">
    <property type="term" value="F:zinc ion binding"/>
    <property type="evidence" value="ECO:0007669"/>
    <property type="project" value="InterPro"/>
</dbReference>
<dbReference type="InterPro" id="IPR002711">
    <property type="entry name" value="HNH"/>
</dbReference>
<reference evidence="2 3" key="1">
    <citation type="submission" date="2020-01" db="EMBL/GenBank/DDBJ databases">
        <title>Insect and environment-associated Actinomycetes.</title>
        <authorList>
            <person name="Currrie C."/>
            <person name="Chevrette M."/>
            <person name="Carlson C."/>
            <person name="Stubbendieck R."/>
            <person name="Wendt-Pienkowski E."/>
        </authorList>
    </citation>
    <scope>NUCLEOTIDE SEQUENCE [LARGE SCALE GENOMIC DNA]</scope>
    <source>
        <strain evidence="2 3">SID7754</strain>
    </source>
</reference>
<organism evidence="2 3">
    <name type="scientific">Streptomyces bauhiniae</name>
    <dbReference type="NCBI Taxonomy" id="2340725"/>
    <lineage>
        <taxon>Bacteria</taxon>
        <taxon>Bacillati</taxon>
        <taxon>Actinomycetota</taxon>
        <taxon>Actinomycetes</taxon>
        <taxon>Kitasatosporales</taxon>
        <taxon>Streptomycetaceae</taxon>
        <taxon>Streptomyces</taxon>
    </lineage>
</organism>
<dbReference type="GO" id="GO:0004519">
    <property type="term" value="F:endonuclease activity"/>
    <property type="evidence" value="ECO:0007669"/>
    <property type="project" value="UniProtKB-KW"/>
</dbReference>
<keyword evidence="2" id="KW-0540">Nuclease</keyword>
<dbReference type="Proteomes" id="UP000470520">
    <property type="component" value="Unassembled WGS sequence"/>
</dbReference>
<dbReference type="EMBL" id="JAAGMR010000145">
    <property type="protein sequence ID" value="NEB92435.1"/>
    <property type="molecule type" value="Genomic_DNA"/>
</dbReference>
<evidence type="ECO:0000259" key="1">
    <source>
        <dbReference type="Pfam" id="PF01844"/>
    </source>
</evidence>
<name>A0A7K3QRH9_9ACTN</name>
<keyword evidence="2" id="KW-0255">Endonuclease</keyword>
<dbReference type="PANTHER" id="PTHR33877:SF2">
    <property type="entry name" value="OS07G0170200 PROTEIN"/>
    <property type="match status" value="1"/>
</dbReference>
<dbReference type="InterPro" id="IPR003615">
    <property type="entry name" value="HNH_nuc"/>
</dbReference>
<sequence length="75" mass="8011">MIEPFDRLTVFERDSWTCYLCGHLTNPDASPFDPSSPTVDHIHPLSKGGHHTLANAGTACLGCNSSKQASIITAA</sequence>
<dbReference type="CDD" id="cd00085">
    <property type="entry name" value="HNHc"/>
    <property type="match status" value="1"/>
</dbReference>
<dbReference type="AlphaFoldDB" id="A0A7K3QRH9"/>
<proteinExistence type="predicted"/>
<protein>
    <submittedName>
        <fullName evidence="2">HNH endonuclease</fullName>
    </submittedName>
</protein>
<dbReference type="RefSeq" id="WP_164188233.1">
    <property type="nucleotide sequence ID" value="NZ_JAAGMR010000145.1"/>
</dbReference>